<name>A0A0F9GI53_9ZZZZ</name>
<organism evidence="2">
    <name type="scientific">marine sediment metagenome</name>
    <dbReference type="NCBI Taxonomy" id="412755"/>
    <lineage>
        <taxon>unclassified sequences</taxon>
        <taxon>metagenomes</taxon>
        <taxon>ecological metagenomes</taxon>
    </lineage>
</organism>
<sequence>MKELRKHDFNDPISIRETLNSISTRRYILPAIQREFIWSTDQIICLFESIMDRLIIGSFLFWTTNDDTLQNFHFYHFIENYHKKDNRHNQRADVTGEKNLVAVLDGQQRLTALYIGLKGSYAEKIKHKRRNNPGAYPVKKLYLNLLDEGAKESSYEFAFLGQREMTDNASQKAYWFRVGDILNFDNKEDIKQYLIERNLFDNKFARQALQRLWEAVNEEKYIHYFLESSDDIERVLKLFIRVNSAGTDLTYSDMLLSVATAQWKGDAREEITQFVDSINDIKDGFDFKKDFVLKSAATLADLDVAFRVKNFNRENVEKIESEWSDIKYSVELAIRLIASFGYCEENLPSANAVIPIAYYLKKIGHPERFIDSGHFEEERKRIKKWFTLTLLKRVFSGQSDATLSSIRKILQESEETFPLEKIIEEFRGTNKGLEITGQELERILETKYGNALSFSILSLVYPYLDLRNNKFHKDHIFPKKFFKKGDLWKLRFSDEDVEFYMENYDKIANLQLLLGPVNNEKGGKDFQEWLEDYNSGDQKKKEQFKRDHLIPLDTDLSFENFRDFFGKRRKLVFEKIFSILN</sequence>
<dbReference type="EMBL" id="LAZR01017922">
    <property type="protein sequence ID" value="KKL98443.1"/>
    <property type="molecule type" value="Genomic_DNA"/>
</dbReference>
<accession>A0A0F9GI53</accession>
<dbReference type="PANTHER" id="PTHR37292">
    <property type="entry name" value="VNG6097C"/>
    <property type="match status" value="1"/>
</dbReference>
<reference evidence="2" key="1">
    <citation type="journal article" date="2015" name="Nature">
        <title>Complex archaea that bridge the gap between prokaryotes and eukaryotes.</title>
        <authorList>
            <person name="Spang A."/>
            <person name="Saw J.H."/>
            <person name="Jorgensen S.L."/>
            <person name="Zaremba-Niedzwiedzka K."/>
            <person name="Martijn J."/>
            <person name="Lind A.E."/>
            <person name="van Eijk R."/>
            <person name="Schleper C."/>
            <person name="Guy L."/>
            <person name="Ettema T.J."/>
        </authorList>
    </citation>
    <scope>NUCLEOTIDE SEQUENCE</scope>
</reference>
<evidence type="ECO:0000313" key="2">
    <source>
        <dbReference type="EMBL" id="KKL98443.1"/>
    </source>
</evidence>
<dbReference type="InterPro" id="IPR004919">
    <property type="entry name" value="GmrSD_N"/>
</dbReference>
<evidence type="ECO:0000259" key="1">
    <source>
        <dbReference type="Pfam" id="PF03235"/>
    </source>
</evidence>
<dbReference type="AlphaFoldDB" id="A0A0F9GI53"/>
<dbReference type="PANTHER" id="PTHR37292:SF2">
    <property type="entry name" value="DUF262 DOMAIN-CONTAINING PROTEIN"/>
    <property type="match status" value="1"/>
</dbReference>
<proteinExistence type="predicted"/>
<protein>
    <recommendedName>
        <fullName evidence="1">GmrSD restriction endonucleases N-terminal domain-containing protein</fullName>
    </recommendedName>
</protein>
<comment type="caution">
    <text evidence="2">The sequence shown here is derived from an EMBL/GenBank/DDBJ whole genome shotgun (WGS) entry which is preliminary data.</text>
</comment>
<gene>
    <name evidence="2" type="ORF">LCGC14_1824370</name>
</gene>
<feature type="domain" description="GmrSD restriction endonucleases N-terminal" evidence="1">
    <location>
        <begin position="18"/>
        <end position="256"/>
    </location>
</feature>
<dbReference type="Pfam" id="PF03235">
    <property type="entry name" value="GmrSD_N"/>
    <property type="match status" value="1"/>
</dbReference>